<keyword evidence="1" id="KW-1133">Transmembrane helix</keyword>
<sequence length="100" mass="10992">MLFFSYCLSQSPYFSSCRNTSYLLYALLAPISSLGVISTLLISPTALMASIMILLAIKVLSVIFISSTSFFTENPLSTVACPCDKTSKVFTTCQRLEYCC</sequence>
<keyword evidence="1" id="KW-0472">Membrane</keyword>
<feature type="transmembrane region" description="Helical" evidence="1">
    <location>
        <begin position="22"/>
        <end position="42"/>
    </location>
</feature>
<reference evidence="2" key="1">
    <citation type="journal article" date="2021" name="Genome Biol. Evol.">
        <title>A High-Quality Reference Genome for a Parasitic Bivalve with Doubly Uniparental Inheritance (Bivalvia: Unionida).</title>
        <authorList>
            <person name="Smith C.H."/>
        </authorList>
    </citation>
    <scope>NUCLEOTIDE SEQUENCE</scope>
    <source>
        <strain evidence="2">CHS0354</strain>
    </source>
</reference>
<name>A0AAE0SX89_9BIVA</name>
<dbReference type="AlphaFoldDB" id="A0AAE0SX89"/>
<gene>
    <name evidence="2" type="ORF">CHS0354_012868</name>
</gene>
<organism evidence="2 3">
    <name type="scientific">Potamilus streckersoni</name>
    <dbReference type="NCBI Taxonomy" id="2493646"/>
    <lineage>
        <taxon>Eukaryota</taxon>
        <taxon>Metazoa</taxon>
        <taxon>Spiralia</taxon>
        <taxon>Lophotrochozoa</taxon>
        <taxon>Mollusca</taxon>
        <taxon>Bivalvia</taxon>
        <taxon>Autobranchia</taxon>
        <taxon>Heteroconchia</taxon>
        <taxon>Palaeoheterodonta</taxon>
        <taxon>Unionida</taxon>
        <taxon>Unionoidea</taxon>
        <taxon>Unionidae</taxon>
        <taxon>Ambleminae</taxon>
        <taxon>Lampsilini</taxon>
        <taxon>Potamilus</taxon>
    </lineage>
</organism>
<evidence type="ECO:0000313" key="3">
    <source>
        <dbReference type="Proteomes" id="UP001195483"/>
    </source>
</evidence>
<dbReference type="Proteomes" id="UP001195483">
    <property type="component" value="Unassembled WGS sequence"/>
</dbReference>
<feature type="transmembrane region" description="Helical" evidence="1">
    <location>
        <begin position="49"/>
        <end position="71"/>
    </location>
</feature>
<accession>A0AAE0SX89</accession>
<proteinExistence type="predicted"/>
<evidence type="ECO:0000256" key="1">
    <source>
        <dbReference type="SAM" id="Phobius"/>
    </source>
</evidence>
<comment type="caution">
    <text evidence="2">The sequence shown here is derived from an EMBL/GenBank/DDBJ whole genome shotgun (WGS) entry which is preliminary data.</text>
</comment>
<dbReference type="EMBL" id="JAEAOA010000772">
    <property type="protein sequence ID" value="KAK3599258.1"/>
    <property type="molecule type" value="Genomic_DNA"/>
</dbReference>
<keyword evidence="3" id="KW-1185">Reference proteome</keyword>
<reference evidence="2" key="3">
    <citation type="submission" date="2023-05" db="EMBL/GenBank/DDBJ databases">
        <authorList>
            <person name="Smith C.H."/>
        </authorList>
    </citation>
    <scope>NUCLEOTIDE SEQUENCE</scope>
    <source>
        <strain evidence="2">CHS0354</strain>
        <tissue evidence="2">Mantle</tissue>
    </source>
</reference>
<keyword evidence="1" id="KW-0812">Transmembrane</keyword>
<reference evidence="2" key="2">
    <citation type="journal article" date="2021" name="Genome Biol. Evol.">
        <title>Developing a high-quality reference genome for a parasitic bivalve with doubly uniparental inheritance (Bivalvia: Unionida).</title>
        <authorList>
            <person name="Smith C.H."/>
        </authorList>
    </citation>
    <scope>NUCLEOTIDE SEQUENCE</scope>
    <source>
        <strain evidence="2">CHS0354</strain>
        <tissue evidence="2">Mantle</tissue>
    </source>
</reference>
<protein>
    <submittedName>
        <fullName evidence="2">Uncharacterized protein</fullName>
    </submittedName>
</protein>
<evidence type="ECO:0000313" key="2">
    <source>
        <dbReference type="EMBL" id="KAK3599258.1"/>
    </source>
</evidence>